<dbReference type="Proteomes" id="UP001153069">
    <property type="component" value="Unassembled WGS sequence"/>
</dbReference>
<keyword evidence="2" id="KW-1185">Reference proteome</keyword>
<proteinExistence type="predicted"/>
<gene>
    <name evidence="1" type="ORF">SEMRO_2445_G327920.1</name>
</gene>
<protein>
    <submittedName>
        <fullName evidence="1">Uncharacterized protein</fullName>
    </submittedName>
</protein>
<comment type="caution">
    <text evidence="1">The sequence shown here is derived from an EMBL/GenBank/DDBJ whole genome shotgun (WGS) entry which is preliminary data.</text>
</comment>
<reference evidence="1" key="1">
    <citation type="submission" date="2020-06" db="EMBL/GenBank/DDBJ databases">
        <authorList>
            <consortium name="Plant Systems Biology data submission"/>
        </authorList>
    </citation>
    <scope>NUCLEOTIDE SEQUENCE</scope>
    <source>
        <strain evidence="1">D6</strain>
    </source>
</reference>
<accession>A0A9N8F2L0</accession>
<evidence type="ECO:0000313" key="2">
    <source>
        <dbReference type="Proteomes" id="UP001153069"/>
    </source>
</evidence>
<name>A0A9N8F2L0_9STRA</name>
<sequence>MSDELLELVRSHAPLEDVKEAYDRCPSGLTRDVVEEGFRKRAPPGVLLFLVATLDSPEDLNMSSLLLYAVLQTKDLSCLPMKSAERVAEENQFDIYKKSYKLELSSWVEDVLEAFPPNTFTLETDQVSHETELRHLHFCLDKAEFNTALGDMIVGLIPQTTTTFTWPEIVDTIFNFTAINATVTAKILTKVRHFASHSHSNWGTEGFKVLIPAVFKESCSVTSMDLVVPPTSSDLGELMDSDAFVGMKHCPITDLSLSFLSRIHRPYDEKAPVKWDILTAVSCMDKLQKLVLSVGVADREFIVRIHELDQSFAHALCEVISKRVQKVAIHLHRCKLSKRLWYSVFDAVGRSRNVKDFQIDDNLANINAKEFLKHLLTILQKNTTLENARITRWGYKINNSRWERCDVDAAKVEEARIQIHYYTTLNRYGRGVARDPSASMEAFVNVLTVTQDYGKSEDTQSFFTTAVLYGLLREYPTKWSNPMSTQDIAASKRGRKRKATGL</sequence>
<evidence type="ECO:0000313" key="1">
    <source>
        <dbReference type="EMBL" id="CAB9529265.1"/>
    </source>
</evidence>
<organism evidence="1 2">
    <name type="scientific">Seminavis robusta</name>
    <dbReference type="NCBI Taxonomy" id="568900"/>
    <lineage>
        <taxon>Eukaryota</taxon>
        <taxon>Sar</taxon>
        <taxon>Stramenopiles</taxon>
        <taxon>Ochrophyta</taxon>
        <taxon>Bacillariophyta</taxon>
        <taxon>Bacillariophyceae</taxon>
        <taxon>Bacillariophycidae</taxon>
        <taxon>Naviculales</taxon>
        <taxon>Naviculaceae</taxon>
        <taxon>Seminavis</taxon>
    </lineage>
</organism>
<dbReference type="EMBL" id="CAICTM010002443">
    <property type="protein sequence ID" value="CAB9529265.1"/>
    <property type="molecule type" value="Genomic_DNA"/>
</dbReference>
<dbReference type="AlphaFoldDB" id="A0A9N8F2L0"/>